<comment type="cofactor">
    <cofactor evidence="1 21">
        <name>Mg(2+)</name>
        <dbReference type="ChEBI" id="CHEBI:18420"/>
    </cofactor>
</comment>
<dbReference type="InterPro" id="IPR018935">
    <property type="entry name" value="RIO_kinase_CS"/>
</dbReference>
<keyword evidence="7" id="KW-0690">Ribosome biogenesis</keyword>
<dbReference type="GO" id="GO:0005737">
    <property type="term" value="C:cytoplasm"/>
    <property type="evidence" value="ECO:0007669"/>
    <property type="project" value="UniProtKB-SubCell"/>
</dbReference>
<comment type="similarity">
    <text evidence="3 18">Belongs to the protein kinase superfamily. RIO-type Ser/Thr kinase family.</text>
</comment>
<evidence type="ECO:0000256" key="10">
    <source>
        <dbReference type="ARBA" id="ARBA00022723"/>
    </source>
</evidence>
<reference evidence="24" key="1">
    <citation type="journal article" date="2023" name="Nat. Commun.">
        <title>Diploid and tetraploid genomes of Acorus and the evolution of monocots.</title>
        <authorList>
            <person name="Ma L."/>
            <person name="Liu K.W."/>
            <person name="Li Z."/>
            <person name="Hsiao Y.Y."/>
            <person name="Qi Y."/>
            <person name="Fu T."/>
            <person name="Tang G.D."/>
            <person name="Zhang D."/>
            <person name="Sun W.H."/>
            <person name="Liu D.K."/>
            <person name="Li Y."/>
            <person name="Chen G.Z."/>
            <person name="Liu X.D."/>
            <person name="Liao X.Y."/>
            <person name="Jiang Y.T."/>
            <person name="Yu X."/>
            <person name="Hao Y."/>
            <person name="Huang J."/>
            <person name="Zhao X.W."/>
            <person name="Ke S."/>
            <person name="Chen Y.Y."/>
            <person name="Wu W.L."/>
            <person name="Hsu J.L."/>
            <person name="Lin Y.F."/>
            <person name="Huang M.D."/>
            <person name="Li C.Y."/>
            <person name="Huang L."/>
            <person name="Wang Z.W."/>
            <person name="Zhao X."/>
            <person name="Zhong W.Y."/>
            <person name="Peng D.H."/>
            <person name="Ahmad S."/>
            <person name="Lan S."/>
            <person name="Zhang J.S."/>
            <person name="Tsai W.C."/>
            <person name="Van de Peer Y."/>
            <person name="Liu Z.J."/>
        </authorList>
    </citation>
    <scope>NUCLEOTIDE SEQUENCE</scope>
    <source>
        <strain evidence="24">SCP</strain>
    </source>
</reference>
<feature type="domain" description="Protein kinase" evidence="23">
    <location>
        <begin position="149"/>
        <end position="436"/>
    </location>
</feature>
<dbReference type="InterPro" id="IPR051272">
    <property type="entry name" value="RIO-type_Ser/Thr_kinase"/>
</dbReference>
<accession>A0AAV9B377</accession>
<keyword evidence="13" id="KW-0378">Hydrolase</keyword>
<keyword evidence="14 18" id="KW-0067">ATP-binding</keyword>
<evidence type="ECO:0000256" key="5">
    <source>
        <dbReference type="ARBA" id="ARBA00016038"/>
    </source>
</evidence>
<evidence type="ECO:0000256" key="2">
    <source>
        <dbReference type="ARBA" id="ARBA00004496"/>
    </source>
</evidence>
<evidence type="ECO:0000256" key="6">
    <source>
        <dbReference type="ARBA" id="ARBA00022490"/>
    </source>
</evidence>
<evidence type="ECO:0000256" key="3">
    <source>
        <dbReference type="ARBA" id="ARBA00009196"/>
    </source>
</evidence>
<evidence type="ECO:0000256" key="11">
    <source>
        <dbReference type="ARBA" id="ARBA00022741"/>
    </source>
</evidence>
<dbReference type="PIRSF" id="PIRSF038147">
    <property type="entry name" value="Ser/Thr_PK_RIO1"/>
    <property type="match status" value="1"/>
</dbReference>
<dbReference type="GO" id="GO:0005524">
    <property type="term" value="F:ATP binding"/>
    <property type="evidence" value="ECO:0007669"/>
    <property type="project" value="UniProtKB-KW"/>
</dbReference>
<feature type="region of interest" description="Disordered" evidence="22">
    <location>
        <begin position="442"/>
        <end position="517"/>
    </location>
</feature>
<feature type="compositionally biased region" description="Acidic residues" evidence="22">
    <location>
        <begin position="443"/>
        <end position="465"/>
    </location>
</feature>
<protein>
    <recommendedName>
        <fullName evidence="5 18">Serine/threonine-protein kinase RIO1</fullName>
        <ecNumber evidence="4 18">2.7.11.1</ecNumber>
    </recommendedName>
</protein>
<evidence type="ECO:0000256" key="13">
    <source>
        <dbReference type="ARBA" id="ARBA00022801"/>
    </source>
</evidence>
<evidence type="ECO:0000256" key="19">
    <source>
        <dbReference type="PIRSR" id="PIRSR038147-1"/>
    </source>
</evidence>
<dbReference type="GO" id="GO:0004674">
    <property type="term" value="F:protein serine/threonine kinase activity"/>
    <property type="evidence" value="ECO:0007669"/>
    <property type="project" value="UniProtKB-KW"/>
</dbReference>
<dbReference type="PROSITE" id="PS50011">
    <property type="entry name" value="PROTEIN_KINASE_DOM"/>
    <property type="match status" value="1"/>
</dbReference>
<proteinExistence type="inferred from homology"/>
<reference evidence="24" key="2">
    <citation type="submission" date="2023-06" db="EMBL/GenBank/DDBJ databases">
        <authorList>
            <person name="Ma L."/>
            <person name="Liu K.-W."/>
            <person name="Li Z."/>
            <person name="Hsiao Y.-Y."/>
            <person name="Qi Y."/>
            <person name="Fu T."/>
            <person name="Tang G."/>
            <person name="Zhang D."/>
            <person name="Sun W.-H."/>
            <person name="Liu D.-K."/>
            <person name="Li Y."/>
            <person name="Chen G.-Z."/>
            <person name="Liu X.-D."/>
            <person name="Liao X.-Y."/>
            <person name="Jiang Y.-T."/>
            <person name="Yu X."/>
            <person name="Hao Y."/>
            <person name="Huang J."/>
            <person name="Zhao X.-W."/>
            <person name="Ke S."/>
            <person name="Chen Y.-Y."/>
            <person name="Wu W.-L."/>
            <person name="Hsu J.-L."/>
            <person name="Lin Y.-F."/>
            <person name="Huang M.-D."/>
            <person name="Li C.-Y."/>
            <person name="Huang L."/>
            <person name="Wang Z.-W."/>
            <person name="Zhao X."/>
            <person name="Zhong W.-Y."/>
            <person name="Peng D.-H."/>
            <person name="Ahmad S."/>
            <person name="Lan S."/>
            <person name="Zhang J.-S."/>
            <person name="Tsai W.-C."/>
            <person name="Van De Peer Y."/>
            <person name="Liu Z.-J."/>
        </authorList>
    </citation>
    <scope>NUCLEOTIDE SEQUENCE</scope>
    <source>
        <strain evidence="24">SCP</strain>
        <tissue evidence="24">Leaves</tissue>
    </source>
</reference>
<feature type="active site" description="4-aspartylphosphate intermediate" evidence="19">
    <location>
        <position position="310"/>
    </location>
</feature>
<dbReference type="Gene3D" id="3.30.200.20">
    <property type="entry name" value="Phosphorylase Kinase, domain 1"/>
    <property type="match status" value="1"/>
</dbReference>
<evidence type="ECO:0000259" key="23">
    <source>
        <dbReference type="PROSITE" id="PS50011"/>
    </source>
</evidence>
<dbReference type="InterPro" id="IPR017407">
    <property type="entry name" value="Ser/Thr_kinase_Rio1"/>
</dbReference>
<evidence type="ECO:0000256" key="20">
    <source>
        <dbReference type="PIRSR" id="PIRSR038147-2"/>
    </source>
</evidence>
<evidence type="ECO:0000256" key="14">
    <source>
        <dbReference type="ARBA" id="ARBA00022840"/>
    </source>
</evidence>
<dbReference type="InterPro" id="IPR018934">
    <property type="entry name" value="RIO_dom"/>
</dbReference>
<keyword evidence="8 18" id="KW-0723">Serine/threonine-protein kinase</keyword>
<feature type="region of interest" description="Disordered" evidence="22">
    <location>
        <begin position="47"/>
        <end position="66"/>
    </location>
</feature>
<feature type="region of interest" description="Disordered" evidence="22">
    <location>
        <begin position="1"/>
        <end position="40"/>
    </location>
</feature>
<feature type="compositionally biased region" description="Basic residues" evidence="22">
    <location>
        <begin position="494"/>
        <end position="517"/>
    </location>
</feature>
<evidence type="ECO:0000313" key="25">
    <source>
        <dbReference type="Proteomes" id="UP001179952"/>
    </source>
</evidence>
<dbReference type="GO" id="GO:0042254">
    <property type="term" value="P:ribosome biogenesis"/>
    <property type="evidence" value="ECO:0007669"/>
    <property type="project" value="UniProtKB-KW"/>
</dbReference>
<evidence type="ECO:0000256" key="22">
    <source>
        <dbReference type="SAM" id="MobiDB-lite"/>
    </source>
</evidence>
<evidence type="ECO:0000256" key="8">
    <source>
        <dbReference type="ARBA" id="ARBA00022527"/>
    </source>
</evidence>
<keyword evidence="12 18" id="KW-0418">Kinase</keyword>
<evidence type="ECO:0000256" key="7">
    <source>
        <dbReference type="ARBA" id="ARBA00022517"/>
    </source>
</evidence>
<organism evidence="24 25">
    <name type="scientific">Acorus gramineus</name>
    <name type="common">Dwarf sweet flag</name>
    <dbReference type="NCBI Taxonomy" id="55184"/>
    <lineage>
        <taxon>Eukaryota</taxon>
        <taxon>Viridiplantae</taxon>
        <taxon>Streptophyta</taxon>
        <taxon>Embryophyta</taxon>
        <taxon>Tracheophyta</taxon>
        <taxon>Spermatophyta</taxon>
        <taxon>Magnoliopsida</taxon>
        <taxon>Liliopsida</taxon>
        <taxon>Acoraceae</taxon>
        <taxon>Acorus</taxon>
    </lineage>
</organism>
<comment type="subcellular location">
    <subcellularLocation>
        <location evidence="2">Cytoplasm</location>
    </subcellularLocation>
</comment>
<dbReference type="FunFam" id="3.30.200.20:FF:000148">
    <property type="entry name" value="Serine/threonine-protein kinase RIO1"/>
    <property type="match status" value="1"/>
</dbReference>
<evidence type="ECO:0000256" key="18">
    <source>
        <dbReference type="PIRNR" id="PIRNR038147"/>
    </source>
</evidence>
<feature type="compositionally biased region" description="Basic and acidic residues" evidence="22">
    <location>
        <begin position="466"/>
        <end position="493"/>
    </location>
</feature>
<dbReference type="PROSITE" id="PS01245">
    <property type="entry name" value="RIO1"/>
    <property type="match status" value="1"/>
</dbReference>
<dbReference type="EMBL" id="JAUJYN010000005">
    <property type="protein sequence ID" value="KAK1270813.1"/>
    <property type="molecule type" value="Genomic_DNA"/>
</dbReference>
<dbReference type="SUPFAM" id="SSF56112">
    <property type="entry name" value="Protein kinase-like (PK-like)"/>
    <property type="match status" value="1"/>
</dbReference>
<evidence type="ECO:0000313" key="24">
    <source>
        <dbReference type="EMBL" id="KAK1270813.1"/>
    </source>
</evidence>
<dbReference type="EC" id="2.7.11.1" evidence="4 18"/>
<dbReference type="AlphaFoldDB" id="A0AAV9B377"/>
<dbReference type="SMART" id="SM00090">
    <property type="entry name" value="RIO"/>
    <property type="match status" value="1"/>
</dbReference>
<keyword evidence="11 18" id="KW-0547">Nucleotide-binding</keyword>
<dbReference type="GO" id="GO:0046872">
    <property type="term" value="F:metal ion binding"/>
    <property type="evidence" value="ECO:0007669"/>
    <property type="project" value="UniProtKB-KW"/>
</dbReference>
<dbReference type="Pfam" id="PF01163">
    <property type="entry name" value="RIO1"/>
    <property type="match status" value="1"/>
</dbReference>
<feature type="compositionally biased region" description="Basic and acidic residues" evidence="22">
    <location>
        <begin position="1"/>
        <end position="10"/>
    </location>
</feature>
<feature type="compositionally biased region" description="Acidic residues" evidence="22">
    <location>
        <begin position="19"/>
        <end position="40"/>
    </location>
</feature>
<evidence type="ECO:0000256" key="17">
    <source>
        <dbReference type="ARBA" id="ARBA00048679"/>
    </source>
</evidence>
<dbReference type="InterPro" id="IPR000719">
    <property type="entry name" value="Prot_kinase_dom"/>
</dbReference>
<comment type="caution">
    <text evidence="24">The sequence shown here is derived from an EMBL/GenBank/DDBJ whole genome shotgun (WGS) entry which is preliminary data.</text>
</comment>
<feature type="binding site" evidence="21">
    <location>
        <position position="310"/>
    </location>
    <ligand>
        <name>Mg(2+)</name>
        <dbReference type="ChEBI" id="CHEBI:18420"/>
    </ligand>
</feature>
<feature type="binding site" evidence="20">
    <location>
        <position position="249"/>
    </location>
    <ligand>
        <name>ATP</name>
        <dbReference type="ChEBI" id="CHEBI:30616"/>
    </ligand>
</feature>
<gene>
    <name evidence="24" type="ORF">QJS04_geneDACA012626</name>
</gene>
<comment type="catalytic activity">
    <reaction evidence="16 18">
        <text>L-threonyl-[protein] + ATP = O-phospho-L-threonyl-[protein] + ADP + H(+)</text>
        <dbReference type="Rhea" id="RHEA:46608"/>
        <dbReference type="Rhea" id="RHEA-COMP:11060"/>
        <dbReference type="Rhea" id="RHEA-COMP:11605"/>
        <dbReference type="ChEBI" id="CHEBI:15378"/>
        <dbReference type="ChEBI" id="CHEBI:30013"/>
        <dbReference type="ChEBI" id="CHEBI:30616"/>
        <dbReference type="ChEBI" id="CHEBI:61977"/>
        <dbReference type="ChEBI" id="CHEBI:456216"/>
        <dbReference type="EC" id="2.7.11.1"/>
    </reaction>
</comment>
<comment type="catalytic activity">
    <reaction evidence="17 18">
        <text>L-seryl-[protein] + ATP = O-phospho-L-seryl-[protein] + ADP + H(+)</text>
        <dbReference type="Rhea" id="RHEA:17989"/>
        <dbReference type="Rhea" id="RHEA-COMP:9863"/>
        <dbReference type="Rhea" id="RHEA-COMP:11604"/>
        <dbReference type="ChEBI" id="CHEBI:15378"/>
        <dbReference type="ChEBI" id="CHEBI:29999"/>
        <dbReference type="ChEBI" id="CHEBI:30616"/>
        <dbReference type="ChEBI" id="CHEBI:83421"/>
        <dbReference type="ChEBI" id="CHEBI:456216"/>
        <dbReference type="EC" id="2.7.11.1"/>
    </reaction>
</comment>
<keyword evidence="25" id="KW-1185">Reference proteome</keyword>
<dbReference type="GO" id="GO:0016787">
    <property type="term" value="F:hydrolase activity"/>
    <property type="evidence" value="ECO:0007669"/>
    <property type="project" value="UniProtKB-KW"/>
</dbReference>
<keyword evidence="9 18" id="KW-0808">Transferase</keyword>
<feature type="binding site" evidence="20">
    <location>
        <position position="177"/>
    </location>
    <ligand>
        <name>ATP</name>
        <dbReference type="ChEBI" id="CHEBI:30616"/>
    </ligand>
</feature>
<evidence type="ECO:0000256" key="15">
    <source>
        <dbReference type="ARBA" id="ARBA00022842"/>
    </source>
</evidence>
<dbReference type="Proteomes" id="UP001179952">
    <property type="component" value="Unassembled WGS sequence"/>
</dbReference>
<keyword evidence="10" id="KW-0479">Metal-binding</keyword>
<evidence type="ECO:0000256" key="1">
    <source>
        <dbReference type="ARBA" id="ARBA00001946"/>
    </source>
</evidence>
<dbReference type="InterPro" id="IPR000687">
    <property type="entry name" value="RIO_kinase"/>
</dbReference>
<name>A0AAV9B377_ACOGR</name>
<dbReference type="Gene3D" id="1.10.510.10">
    <property type="entry name" value="Transferase(Phosphotransferase) domain 1"/>
    <property type="match status" value="1"/>
</dbReference>
<evidence type="ECO:0000256" key="21">
    <source>
        <dbReference type="PIRSR" id="PIRSR038147-3"/>
    </source>
</evidence>
<evidence type="ECO:0000256" key="4">
    <source>
        <dbReference type="ARBA" id="ARBA00012513"/>
    </source>
</evidence>
<keyword evidence="15" id="KW-0460">Magnesium</keyword>
<evidence type="ECO:0000256" key="9">
    <source>
        <dbReference type="ARBA" id="ARBA00022679"/>
    </source>
</evidence>
<evidence type="ECO:0000256" key="16">
    <source>
        <dbReference type="ARBA" id="ARBA00047899"/>
    </source>
</evidence>
<keyword evidence="6" id="KW-0963">Cytoplasm</keyword>
<dbReference type="InterPro" id="IPR011009">
    <property type="entry name" value="Kinase-like_dom_sf"/>
</dbReference>
<evidence type="ECO:0000256" key="12">
    <source>
        <dbReference type="ARBA" id="ARBA00022777"/>
    </source>
</evidence>
<dbReference type="PANTHER" id="PTHR45723">
    <property type="entry name" value="SERINE/THREONINE-PROTEIN KINASE RIO1"/>
    <property type="match status" value="1"/>
</dbReference>
<feature type="active site" description="Proton acceptor" evidence="19">
    <location>
        <position position="293"/>
    </location>
</feature>
<dbReference type="CDD" id="cd05147">
    <property type="entry name" value="RIO1_euk"/>
    <property type="match status" value="1"/>
</dbReference>
<sequence length="517" mass="59468">MALEEPRMEEQVAAMIISYDDDEEDEEEEPWSSDSELDEPLEMADLRGRRPNAHGGLHSRPLSSPLQPLSNQIQKLSGHFRASPLEEWEGRLNVGMSNLVTTAIRESIRDTEIGRIKNNDKADRATVEQAIDPRTRRVVFKMLNHGVFNDINGCVSTGKEANVYHATKADGQELAIKIYKTSILVFKDRDRYVQGDYRFRHRYSKHNNRKMVQAWAEKEMRNLLRIKASGIRCPTPILLRQNVLVMEFIGKGGWAAPRLKDAALSEEKLRECYMEIITMMRTFYQKCKLVHGDLSEYNILYFEGHLYIIDVSQSVDLDHPSALDFLREDCIHVSDFFKRHGVAVMTANELFTFVVDTSITDDSIDDYLEDMVTHVKKCEEDIIRMGRGERTASIYEAKTQDLDRGLLGFVQTRCPVTQPMQPQQDEIQEPLHDPNLMTKKLDDEEAESESDDDETSESEGDETESEREVKATPADRKAARKENKKKVKDEKREARKNKLPKAVKKRKKKLAKAKCSR</sequence>
<feature type="binding site" evidence="21">
    <location>
        <position position="298"/>
    </location>
    <ligand>
        <name>Mg(2+)</name>
        <dbReference type="ChEBI" id="CHEBI:18420"/>
    </ligand>
</feature>